<evidence type="ECO:0000256" key="2">
    <source>
        <dbReference type="SAM" id="Phobius"/>
    </source>
</evidence>
<organism evidence="4">
    <name type="scientific">marine sediment metagenome</name>
    <dbReference type="NCBI Taxonomy" id="412755"/>
    <lineage>
        <taxon>unclassified sequences</taxon>
        <taxon>metagenomes</taxon>
        <taxon>ecological metagenomes</taxon>
    </lineage>
</organism>
<dbReference type="PANTHER" id="PTHR10264:SF19">
    <property type="entry name" value="AT06885P-RELATED"/>
    <property type="match status" value="1"/>
</dbReference>
<dbReference type="PRINTS" id="PR00721">
    <property type="entry name" value="STOMATIN"/>
</dbReference>
<comment type="caution">
    <text evidence="4">The sequence shown here is derived from an EMBL/GenBank/DDBJ whole genome shotgun (WGS) entry which is preliminary data.</text>
</comment>
<sequence>MNAWIIFLIVVAVLVLLVASIRIVKQYERGVVLRFGRLVGLRQPGFNVIIPFADRMTKISLRIVPFVLEPQEVITKDNVTVRVDAVVYFMVIDPTKAIINVENYQQAIIQLALTTLRSVLGQSELDELLAHRDQINLRLRQIIDEQSEEPWGVRATLVEVKDVLLPESMQRT</sequence>
<keyword evidence="2" id="KW-0812">Transmembrane</keyword>
<keyword evidence="2" id="KW-1133">Transmembrane helix</keyword>
<protein>
    <recommendedName>
        <fullName evidence="3">Band 7 domain-containing protein</fullName>
    </recommendedName>
</protein>
<dbReference type="InterPro" id="IPR001972">
    <property type="entry name" value="Stomatin_HflK_fam"/>
</dbReference>
<dbReference type="SUPFAM" id="SSF117892">
    <property type="entry name" value="Band 7/SPFH domain"/>
    <property type="match status" value="1"/>
</dbReference>
<dbReference type="InterPro" id="IPR036013">
    <property type="entry name" value="Band_7/SPFH_dom_sf"/>
</dbReference>
<feature type="transmembrane region" description="Helical" evidence="2">
    <location>
        <begin position="6"/>
        <end position="24"/>
    </location>
</feature>
<dbReference type="InterPro" id="IPR043202">
    <property type="entry name" value="Band-7_stomatin-like"/>
</dbReference>
<dbReference type="AlphaFoldDB" id="A0A0F9AHQ2"/>
<dbReference type="SMART" id="SM00244">
    <property type="entry name" value="PHB"/>
    <property type="match status" value="1"/>
</dbReference>
<dbReference type="GO" id="GO:0005886">
    <property type="term" value="C:plasma membrane"/>
    <property type="evidence" value="ECO:0007669"/>
    <property type="project" value="InterPro"/>
</dbReference>
<gene>
    <name evidence="4" type="ORF">LCGC14_2570980</name>
</gene>
<name>A0A0F9AHQ2_9ZZZZ</name>
<dbReference type="EMBL" id="LAZR01042689">
    <property type="protein sequence ID" value="KKL08925.1"/>
    <property type="molecule type" value="Genomic_DNA"/>
</dbReference>
<keyword evidence="2" id="KW-0472">Membrane</keyword>
<evidence type="ECO:0000256" key="1">
    <source>
        <dbReference type="ARBA" id="ARBA00008164"/>
    </source>
</evidence>
<dbReference type="InterPro" id="IPR001107">
    <property type="entry name" value="Band_7"/>
</dbReference>
<dbReference type="Pfam" id="PF01145">
    <property type="entry name" value="Band_7"/>
    <property type="match status" value="1"/>
</dbReference>
<proteinExistence type="inferred from homology"/>
<reference evidence="4" key="1">
    <citation type="journal article" date="2015" name="Nature">
        <title>Complex archaea that bridge the gap between prokaryotes and eukaryotes.</title>
        <authorList>
            <person name="Spang A."/>
            <person name="Saw J.H."/>
            <person name="Jorgensen S.L."/>
            <person name="Zaremba-Niedzwiedzka K."/>
            <person name="Martijn J."/>
            <person name="Lind A.E."/>
            <person name="van Eijk R."/>
            <person name="Schleper C."/>
            <person name="Guy L."/>
            <person name="Ettema T.J."/>
        </authorList>
    </citation>
    <scope>NUCLEOTIDE SEQUENCE</scope>
</reference>
<feature type="domain" description="Band 7" evidence="3">
    <location>
        <begin position="19"/>
        <end position="171"/>
    </location>
</feature>
<accession>A0A0F9AHQ2</accession>
<evidence type="ECO:0000259" key="3">
    <source>
        <dbReference type="SMART" id="SM00244"/>
    </source>
</evidence>
<dbReference type="GO" id="GO:0098552">
    <property type="term" value="C:side of membrane"/>
    <property type="evidence" value="ECO:0007669"/>
    <property type="project" value="UniProtKB-ARBA"/>
</dbReference>
<evidence type="ECO:0000313" key="4">
    <source>
        <dbReference type="EMBL" id="KKL08925.1"/>
    </source>
</evidence>
<dbReference type="Gene3D" id="3.30.479.30">
    <property type="entry name" value="Band 7 domain"/>
    <property type="match status" value="1"/>
</dbReference>
<comment type="similarity">
    <text evidence="1">Belongs to the band 7/mec-2 family.</text>
</comment>
<dbReference type="PANTHER" id="PTHR10264">
    <property type="entry name" value="BAND 7 PROTEIN-RELATED"/>
    <property type="match status" value="1"/>
</dbReference>
<feature type="non-terminal residue" evidence="4">
    <location>
        <position position="172"/>
    </location>
</feature>
<dbReference type="FunFam" id="3.30.479.30:FF:000004">
    <property type="entry name" value="Putative membrane protease family, stomatin"/>
    <property type="match status" value="1"/>
</dbReference>